<protein>
    <submittedName>
        <fullName evidence="1">Uncharacterized protein</fullName>
    </submittedName>
</protein>
<keyword evidence="2" id="KW-1185">Reference proteome</keyword>
<evidence type="ECO:0000313" key="1">
    <source>
        <dbReference type="EMBL" id="KAG5571383.1"/>
    </source>
</evidence>
<sequence length="172" mass="19523">SSVWTPTLTRGPVKLDEVNSHSACRRVGRVGDVILKGKKSSNGQIWQNLEKSEYHRVIGVVGLNLRSWVESRHVGLFGELGRARQTTRRFTKVPHLAYNFMLYLKFDSVTFGEKLEVAEGTRRFAESLFDRPLFAPLNPFTHCTLNAVGDSLKGLPIANMLIFLRMLSQSFW</sequence>
<name>A0A9J5W7S2_SOLCO</name>
<gene>
    <name evidence="1" type="ORF">H5410_061149</name>
</gene>
<feature type="non-terminal residue" evidence="1">
    <location>
        <position position="172"/>
    </location>
</feature>
<proteinExistence type="predicted"/>
<accession>A0A9J5W7S2</accession>
<organism evidence="1 2">
    <name type="scientific">Solanum commersonii</name>
    <name type="common">Commerson's wild potato</name>
    <name type="synonym">Commerson's nightshade</name>
    <dbReference type="NCBI Taxonomy" id="4109"/>
    <lineage>
        <taxon>Eukaryota</taxon>
        <taxon>Viridiplantae</taxon>
        <taxon>Streptophyta</taxon>
        <taxon>Embryophyta</taxon>
        <taxon>Tracheophyta</taxon>
        <taxon>Spermatophyta</taxon>
        <taxon>Magnoliopsida</taxon>
        <taxon>eudicotyledons</taxon>
        <taxon>Gunneridae</taxon>
        <taxon>Pentapetalae</taxon>
        <taxon>asterids</taxon>
        <taxon>lamiids</taxon>
        <taxon>Solanales</taxon>
        <taxon>Solanaceae</taxon>
        <taxon>Solanoideae</taxon>
        <taxon>Solaneae</taxon>
        <taxon>Solanum</taxon>
    </lineage>
</organism>
<dbReference type="Proteomes" id="UP000824120">
    <property type="component" value="Chromosome 12"/>
</dbReference>
<dbReference type="AlphaFoldDB" id="A0A9J5W7S2"/>
<comment type="caution">
    <text evidence="1">The sequence shown here is derived from an EMBL/GenBank/DDBJ whole genome shotgun (WGS) entry which is preliminary data.</text>
</comment>
<evidence type="ECO:0000313" key="2">
    <source>
        <dbReference type="Proteomes" id="UP000824120"/>
    </source>
</evidence>
<reference evidence="1 2" key="1">
    <citation type="submission" date="2020-09" db="EMBL/GenBank/DDBJ databases">
        <title>De no assembly of potato wild relative species, Solanum commersonii.</title>
        <authorList>
            <person name="Cho K."/>
        </authorList>
    </citation>
    <scope>NUCLEOTIDE SEQUENCE [LARGE SCALE GENOMIC DNA]</scope>
    <source>
        <strain evidence="1">LZ3.2</strain>
        <tissue evidence="1">Leaf</tissue>
    </source>
</reference>
<dbReference type="EMBL" id="JACXVP010000012">
    <property type="protein sequence ID" value="KAG5571383.1"/>
    <property type="molecule type" value="Genomic_DNA"/>
</dbReference>